<comment type="caution">
    <text evidence="6">The sequence shown here is derived from an EMBL/GenBank/DDBJ whole genome shotgun (WGS) entry which is preliminary data.</text>
</comment>
<feature type="disulfide bond" evidence="3">
    <location>
        <begin position="175"/>
        <end position="184"/>
    </location>
</feature>
<reference evidence="6" key="1">
    <citation type="submission" date="2021-02" db="EMBL/GenBank/DDBJ databases">
        <authorList>
            <person name="Nowell W R."/>
        </authorList>
    </citation>
    <scope>NUCLEOTIDE SEQUENCE</scope>
</reference>
<organism evidence="6 7">
    <name type="scientific">Adineta steineri</name>
    <dbReference type="NCBI Taxonomy" id="433720"/>
    <lineage>
        <taxon>Eukaryota</taxon>
        <taxon>Metazoa</taxon>
        <taxon>Spiralia</taxon>
        <taxon>Gnathifera</taxon>
        <taxon>Rotifera</taxon>
        <taxon>Eurotatoria</taxon>
        <taxon>Bdelloidea</taxon>
        <taxon>Adinetida</taxon>
        <taxon>Adinetidae</taxon>
        <taxon>Adineta</taxon>
    </lineage>
</organism>
<dbReference type="PROSITE" id="PS01186">
    <property type="entry name" value="EGF_2"/>
    <property type="match status" value="1"/>
</dbReference>
<name>A0A819H427_9BILA</name>
<dbReference type="InterPro" id="IPR000742">
    <property type="entry name" value="EGF"/>
</dbReference>
<dbReference type="PROSITE" id="PS00022">
    <property type="entry name" value="EGF_1"/>
    <property type="match status" value="1"/>
</dbReference>
<dbReference type="FunFam" id="2.10.25.10:FF:000020">
    <property type="entry name" value="Latent-transforming growth factor beta-binding protein 1"/>
    <property type="match status" value="1"/>
</dbReference>
<keyword evidence="2 3" id="KW-1015">Disulfide bond</keyword>
<evidence type="ECO:0000256" key="4">
    <source>
        <dbReference type="SAM" id="MobiDB-lite"/>
    </source>
</evidence>
<dbReference type="PANTHER" id="PTHR14949">
    <property type="entry name" value="EGF-LIKE-DOMAIN, MULTIPLE 7, 8"/>
    <property type="match status" value="1"/>
</dbReference>
<dbReference type="AlphaFoldDB" id="A0A819H427"/>
<dbReference type="PROSITE" id="PS50026">
    <property type="entry name" value="EGF_3"/>
    <property type="match status" value="1"/>
</dbReference>
<evidence type="ECO:0000313" key="7">
    <source>
        <dbReference type="Proteomes" id="UP000663881"/>
    </source>
</evidence>
<proteinExistence type="predicted"/>
<evidence type="ECO:0000256" key="1">
    <source>
        <dbReference type="ARBA" id="ARBA00022729"/>
    </source>
</evidence>
<protein>
    <recommendedName>
        <fullName evidence="5">EGF-like domain-containing protein</fullName>
    </recommendedName>
</protein>
<sequence length="339" mass="34577">MSSKLQQATGAPAGSVAVNSISSASATSAKGRRRRDLQCDKTDRSGEAIVFSIELNCPKNLPCQNLAYQVDLFTSIHEKFNNVAEVDMTTDDGSILPLELCHVQSYPNGNSNSDSSSNGIVVEPCSIDCQNGGVCTGPTTCACATGWSGDTCTTAICTNVCQNGGQCTAPDICTCTAGWSGATCTQELTITTTTTTTTTKTNTTTTTNATATNATTTNTTATNATATNTTTTNTTATNATTISITATTTTTTTTTTSSTTTTTTSTTTTTTTTTSSTTTTSTTTTTNPSCINLLVNPGGEDGVLSPWVVGGSSNPQLDSGTFDIGFGPRTGSYQFVGGT</sequence>
<feature type="disulfide bond" evidence="3">
    <location>
        <begin position="157"/>
        <end position="167"/>
    </location>
</feature>
<evidence type="ECO:0000256" key="2">
    <source>
        <dbReference type="ARBA" id="ARBA00023157"/>
    </source>
</evidence>
<keyword evidence="1" id="KW-0732">Signal</keyword>
<dbReference type="SUPFAM" id="SSF57196">
    <property type="entry name" value="EGF/Laminin"/>
    <property type="match status" value="1"/>
</dbReference>
<comment type="caution">
    <text evidence="3">Lacks conserved residue(s) required for the propagation of feature annotation.</text>
</comment>
<feature type="domain" description="EGF-like" evidence="5">
    <location>
        <begin position="153"/>
        <end position="185"/>
    </location>
</feature>
<dbReference type="InterPro" id="IPR050969">
    <property type="entry name" value="Dev_Signal_Modulators"/>
</dbReference>
<gene>
    <name evidence="6" type="ORF">OKA104_LOCUS23912</name>
</gene>
<feature type="region of interest" description="Disordered" evidence="4">
    <location>
        <begin position="252"/>
        <end position="285"/>
    </location>
</feature>
<evidence type="ECO:0000313" key="6">
    <source>
        <dbReference type="EMBL" id="CAF3895832.1"/>
    </source>
</evidence>
<dbReference type="PANTHER" id="PTHR14949:SF56">
    <property type="entry name" value="EGF-LIKE-DOMAIN, MULTIPLE 7"/>
    <property type="match status" value="1"/>
</dbReference>
<accession>A0A819H427</accession>
<dbReference type="Gene3D" id="2.10.25.10">
    <property type="entry name" value="Laminin"/>
    <property type="match status" value="1"/>
</dbReference>
<evidence type="ECO:0000259" key="5">
    <source>
        <dbReference type="PROSITE" id="PS50026"/>
    </source>
</evidence>
<dbReference type="Proteomes" id="UP000663881">
    <property type="component" value="Unassembled WGS sequence"/>
</dbReference>
<dbReference type="SMART" id="SM00181">
    <property type="entry name" value="EGF"/>
    <property type="match status" value="2"/>
</dbReference>
<dbReference type="EMBL" id="CAJOAY010001865">
    <property type="protein sequence ID" value="CAF3895832.1"/>
    <property type="molecule type" value="Genomic_DNA"/>
</dbReference>
<feature type="non-terminal residue" evidence="6">
    <location>
        <position position="339"/>
    </location>
</feature>
<keyword evidence="3" id="KW-0245">EGF-like domain</keyword>
<evidence type="ECO:0000256" key="3">
    <source>
        <dbReference type="PROSITE-ProRule" id="PRU00076"/>
    </source>
</evidence>